<evidence type="ECO:0000313" key="1">
    <source>
        <dbReference type="EMBL" id="EGD45825.1"/>
    </source>
</evidence>
<proteinExistence type="predicted"/>
<gene>
    <name evidence="1" type="ORF">Cpap_0194</name>
</gene>
<reference evidence="1" key="2">
    <citation type="submission" date="2011-01" db="EMBL/GenBank/DDBJ databases">
        <title>The Non-contiguous Finished genome of Clostridium papyrosolvens.</title>
        <authorList>
            <person name="Lucas S."/>
            <person name="Copeland A."/>
            <person name="Lapidus A."/>
            <person name="Cheng J.-F."/>
            <person name="Goodwin L."/>
            <person name="Pitluck S."/>
            <person name="Misra M."/>
            <person name="Chertkov O."/>
            <person name="Detter J.C."/>
            <person name="Han C."/>
            <person name="Tapia R."/>
            <person name="Land M."/>
            <person name="Hauser L."/>
            <person name="Kyrpides N."/>
            <person name="Ivanova N."/>
            <person name="Pagani I."/>
            <person name="Mouttaki H."/>
            <person name="He Z."/>
            <person name="Zhou J."/>
            <person name="Hemme C.L."/>
            <person name="Woyke T."/>
        </authorList>
    </citation>
    <scope>NUCLEOTIDE SEQUENCE [LARGE SCALE GENOMIC DNA]</scope>
    <source>
        <strain evidence="1">DSM 2782</strain>
    </source>
</reference>
<dbReference type="RefSeq" id="WP_004622496.1">
    <property type="nucleotide sequence ID" value="NZ_ACXX02000020.1"/>
</dbReference>
<keyword evidence="2" id="KW-1185">Reference proteome</keyword>
<dbReference type="AlphaFoldDB" id="F1TIK8"/>
<dbReference type="eggNOG" id="COG1468">
    <property type="taxonomic scope" value="Bacteria"/>
</dbReference>
<protein>
    <submittedName>
        <fullName evidence="1">Uncharacterized protein</fullName>
    </submittedName>
</protein>
<dbReference type="EMBL" id="ACXX02000020">
    <property type="protein sequence ID" value="EGD45825.1"/>
    <property type="molecule type" value="Genomic_DNA"/>
</dbReference>
<organism evidence="1 2">
    <name type="scientific">Ruminiclostridium papyrosolvens DSM 2782</name>
    <dbReference type="NCBI Taxonomy" id="588581"/>
    <lineage>
        <taxon>Bacteria</taxon>
        <taxon>Bacillati</taxon>
        <taxon>Bacillota</taxon>
        <taxon>Clostridia</taxon>
        <taxon>Eubacteriales</taxon>
        <taxon>Oscillospiraceae</taxon>
        <taxon>Ruminiclostridium</taxon>
    </lineage>
</organism>
<evidence type="ECO:0000313" key="2">
    <source>
        <dbReference type="Proteomes" id="UP000003860"/>
    </source>
</evidence>
<dbReference type="STRING" id="588581.Cpap_0194"/>
<comment type="caution">
    <text evidence="1">The sequence shown here is derived from an EMBL/GenBank/DDBJ whole genome shotgun (WGS) entry which is preliminary data.</text>
</comment>
<reference evidence="1" key="1">
    <citation type="submission" date="2009-07" db="EMBL/GenBank/DDBJ databases">
        <authorList>
            <consortium name="US DOE Joint Genome Institute (JGI-PGF)"/>
            <person name="Lucas S."/>
            <person name="Copeland A."/>
            <person name="Lapidus A."/>
            <person name="Glavina del Rio T."/>
            <person name="Tice H."/>
            <person name="Bruce D."/>
            <person name="Goodwin L."/>
            <person name="Pitluck S."/>
            <person name="Larimer F."/>
            <person name="Land M.L."/>
            <person name="Mouttaki H."/>
            <person name="He Z."/>
            <person name="Zhou J."/>
            <person name="Hemme C.L."/>
        </authorList>
    </citation>
    <scope>NUCLEOTIDE SEQUENCE [LARGE SCALE GENOMIC DNA]</scope>
    <source>
        <strain evidence="1">DSM 2782</strain>
    </source>
</reference>
<name>F1TIK8_9FIRM</name>
<dbReference type="OrthoDB" id="1956884at2"/>
<dbReference type="Proteomes" id="UP000003860">
    <property type="component" value="Unassembled WGS sequence"/>
</dbReference>
<accession>F1TIK8</accession>
<sequence length="895" mass="105316">MSMQIYTYSNPYEIDREPFWNLIKNCPQFCVSQTMVNGLSEIYLELRHGKLSTVDRLVTSLYDEWYDNTELYIEQYATIDNIISKDKGISEDIRRSLSFNKKDLLDSIRLLCELGIEVNKIDRVELSRQQLFLVGLYNRVIKSYGIFKFDKERKNTQIEAAIKSALMDANKGSISDEINTNTIVFHGIHQFTPMILKSIEEVSKYKNVVLLFNYQQQYKNIYQTWIDVYSAFDIPLHSQFNNEFKATALLPLSYQGNLLGEKIGQLSEGSDKLFQAEFSNISVLEFDNVTEFAGYVAEEYESAAKIFDEANDDEKQRRSVLFYMKEQFYSVNNEVNDILKIYFPEQFGERHFLSYPIGQFFIAIADMWNEETGELLIKNMNSIVECLNSGIIVEERKGELVSVFNKTSIYFSREENIEAIISKLKALQIRIKRIGRKSLRNDSNEGELSRLNYYNVSVEELSRLITGLEELNEVAHLFYEDFEQEEANFKTFYSRVKEFIQNKILIEDKLEKDFKDIIVRLLSRLEKSERIKTSGTFSCLKETMSFYLKQESKKGNSANWIVRDFEQIDGDVLKSINQPDDIIYHFCCVSDADMSTSVGLKMPWPLDLHFFELAYLPYDWKYQVFIKSLKEYKSFKKYALVYGLLFNRRKFKLSYVKNENEICNEMYYAFKILGLRPGNSPSNEKNSQKQKVKVNQSPLKVDMRLESNDYYRWRICKYRFALESIIEGGTKYKEKFLILKYMEVLIENYVREELQGKRYLEQDLDKTLDDSYESIKEKFQFAIELDKIDIIARAKRYIIENIVNPNNNIFPVIDDNSLTHMRKKCDFINVKLSREEDKDTNILRDKLRTCNQKEIDAALNNNTLINVDFTTSVDLWCQYCANREICLECFKVIAD</sequence>